<dbReference type="OrthoDB" id="119028at2759"/>
<sequence>MRKFCLENIAGSLKLEVFEVYVSLLGFDGCIVPRESNALQLNVKRKRGRPAQANQALLKQ</sequence>
<dbReference type="AlphaFoldDB" id="A0A177AYN6"/>
<dbReference type="Proteomes" id="UP000078046">
    <property type="component" value="Unassembled WGS sequence"/>
</dbReference>
<keyword evidence="2" id="KW-1185">Reference proteome</keyword>
<comment type="caution">
    <text evidence="1">The sequence shown here is derived from an EMBL/GenBank/DDBJ whole genome shotgun (WGS) entry which is preliminary data.</text>
</comment>
<proteinExistence type="predicted"/>
<dbReference type="EMBL" id="LWCA01000742">
    <property type="protein sequence ID" value="OAF67119.1"/>
    <property type="molecule type" value="Genomic_DNA"/>
</dbReference>
<evidence type="ECO:0000313" key="2">
    <source>
        <dbReference type="Proteomes" id="UP000078046"/>
    </source>
</evidence>
<reference evidence="1 2" key="1">
    <citation type="submission" date="2016-04" db="EMBL/GenBank/DDBJ databases">
        <title>The genome of Intoshia linei affirms orthonectids as highly simplified spiralians.</title>
        <authorList>
            <person name="Mikhailov K.V."/>
            <person name="Slusarev G.S."/>
            <person name="Nikitin M.A."/>
            <person name="Logacheva M.D."/>
            <person name="Penin A."/>
            <person name="Aleoshin V."/>
            <person name="Panchin Y.V."/>
        </authorList>
    </citation>
    <scope>NUCLEOTIDE SEQUENCE [LARGE SCALE GENOMIC DNA]</scope>
    <source>
        <strain evidence="1">Intl2013</strain>
        <tissue evidence="1">Whole animal</tissue>
    </source>
</reference>
<evidence type="ECO:0000313" key="1">
    <source>
        <dbReference type="EMBL" id="OAF67119.1"/>
    </source>
</evidence>
<protein>
    <submittedName>
        <fullName evidence="1">Uncharacterized protein</fullName>
    </submittedName>
</protein>
<gene>
    <name evidence="1" type="ORF">A3Q56_05145</name>
</gene>
<organism evidence="1 2">
    <name type="scientific">Intoshia linei</name>
    <dbReference type="NCBI Taxonomy" id="1819745"/>
    <lineage>
        <taxon>Eukaryota</taxon>
        <taxon>Metazoa</taxon>
        <taxon>Spiralia</taxon>
        <taxon>Lophotrochozoa</taxon>
        <taxon>Mesozoa</taxon>
        <taxon>Orthonectida</taxon>
        <taxon>Rhopaluridae</taxon>
        <taxon>Intoshia</taxon>
    </lineage>
</organism>
<accession>A0A177AYN6</accession>
<name>A0A177AYN6_9BILA</name>